<comment type="caution">
    <text evidence="2">The sequence shown here is derived from an EMBL/GenBank/DDBJ whole genome shotgun (WGS) entry which is preliminary data.</text>
</comment>
<accession>A0ABR7LFP4</accession>
<sequence length="213" mass="23527">MAASALIAEDTRAASLALGLPMPSPTPAAEQWLAALPTAVGCARRFVCDVLERWRMHSAIPAADRAVANLVADAVRTTGFDVQRPEPIELIRLDLKLIKVMVCYTNNRLLIEVWDTDSTPPAQIARERHQEKARSRTHYVPDVGGKVVRVELIDIQPETQDTQRLPLPRRNRRPPPTMPAEDSDRPTWAETDPVVLQKILDGLRGLGTGDPPA</sequence>
<evidence type="ECO:0000313" key="2">
    <source>
        <dbReference type="EMBL" id="MBC6451313.1"/>
    </source>
</evidence>
<evidence type="ECO:0000256" key="1">
    <source>
        <dbReference type="SAM" id="MobiDB-lite"/>
    </source>
</evidence>
<protein>
    <submittedName>
        <fullName evidence="2">Uncharacterized protein</fullName>
    </submittedName>
</protein>
<reference evidence="2 3" key="1">
    <citation type="submission" date="2020-06" db="EMBL/GenBank/DDBJ databases">
        <title>Actinokineospora xiongansis sp. nov., isolated from soil of Baiyangdian.</title>
        <authorList>
            <person name="Zhang X."/>
        </authorList>
    </citation>
    <scope>NUCLEOTIDE SEQUENCE [LARGE SCALE GENOMIC DNA]</scope>
    <source>
        <strain evidence="2 3">HBU206404</strain>
    </source>
</reference>
<dbReference type="Proteomes" id="UP000734823">
    <property type="component" value="Unassembled WGS sequence"/>
</dbReference>
<gene>
    <name evidence="2" type="ORF">GPZ80_29550</name>
</gene>
<name>A0ABR7LFP4_9PSEU</name>
<dbReference type="EMBL" id="JABVED010000027">
    <property type="protein sequence ID" value="MBC6451313.1"/>
    <property type="molecule type" value="Genomic_DNA"/>
</dbReference>
<keyword evidence="3" id="KW-1185">Reference proteome</keyword>
<organism evidence="2 3">
    <name type="scientific">Actinokineospora xionganensis</name>
    <dbReference type="NCBI Taxonomy" id="2684470"/>
    <lineage>
        <taxon>Bacteria</taxon>
        <taxon>Bacillati</taxon>
        <taxon>Actinomycetota</taxon>
        <taxon>Actinomycetes</taxon>
        <taxon>Pseudonocardiales</taxon>
        <taxon>Pseudonocardiaceae</taxon>
        <taxon>Actinokineospora</taxon>
    </lineage>
</organism>
<feature type="region of interest" description="Disordered" evidence="1">
    <location>
        <begin position="158"/>
        <end position="192"/>
    </location>
</feature>
<evidence type="ECO:0000313" key="3">
    <source>
        <dbReference type="Proteomes" id="UP000734823"/>
    </source>
</evidence>
<proteinExistence type="predicted"/>
<dbReference type="RefSeq" id="WP_187224387.1">
    <property type="nucleotide sequence ID" value="NZ_JABVED010000027.1"/>
</dbReference>